<keyword evidence="3" id="KW-1185">Reference proteome</keyword>
<name>A0A843WIV9_COLES</name>
<feature type="transmembrane region" description="Helical" evidence="1">
    <location>
        <begin position="598"/>
        <end position="618"/>
    </location>
</feature>
<sequence length="793" mass="88130">MLPSTRAFGIFLVLNLTAIDVDVKFLLVQLMAQSLQGSNLLSCSYEELNIIQPVFVCYVQRTVWVVLAYSENVNKRSTIRDCVVYLDTLTPVFELYVRLRERWHWAATHAWAYSCVVCRYGVSCLHSSYLAEMKRQLDLSSVAARLRGGLVLFVRREEILRSVGNAGISSDLHFTYNCVVYRCGVSCLHSSCLDEVERQLDLLFVATRLRGGLVLFVQVAVDEKGKKNGLVWAISCSPAIKNSSTQPQKDVAGVGFVLAERVLPSAGDRWKLVGSSWYAWQWQIERAEGWFSCWMLKKSTSRDVDVELFMEEHSLPDVESVSTCACVVFDCVVTLTRGVSMLRLDDWHVGGPQPVSRDVECDSILCVLLVVVSSRSPWSPFSTARVRRRGKTGRGPDASESVCSVHTCAVEPARFQFSQCAPEGVAYYATGSCVWYRLLWSLVSPVLVLLGCCDVVFRRWLCRHLSRRLEMPRHHSRLSLNHRTYAVVFVFPLGSVEFRLDHVFLVSMAHLPRCSRSMCVPLVVHLAVAWPGCFAVVSECLGCAGGTLCVPVARMDCVVFLCPAFFSQMVVWCAEGCRRVVSDSVGFVGVVRMCVTTLVGGCGVVVFGFAVCFLLGVPSKDYLVCASACALKPVEESLVIHLVTVRSIGFLVLGHVLLTLRPTEARGELVVHMAVADRAGIELWGGFFSMTAEGWFSCWMLKKSTSRDVDVDLFREECAPEGVAYYATGSCVLYRLCSCAAFEAVEPCLSGAGLAWLLVYIYLYVLLRHSFLTLLSFSSWVSGSGFGLLVEYR</sequence>
<evidence type="ECO:0000256" key="1">
    <source>
        <dbReference type="SAM" id="Phobius"/>
    </source>
</evidence>
<reference evidence="2" key="1">
    <citation type="submission" date="2017-07" db="EMBL/GenBank/DDBJ databases">
        <title>Taro Niue Genome Assembly and Annotation.</title>
        <authorList>
            <person name="Atibalentja N."/>
            <person name="Keating K."/>
            <person name="Fields C.J."/>
        </authorList>
    </citation>
    <scope>NUCLEOTIDE SEQUENCE</scope>
    <source>
        <strain evidence="2">Niue_2</strain>
        <tissue evidence="2">Leaf</tissue>
    </source>
</reference>
<protein>
    <submittedName>
        <fullName evidence="2">Uncharacterized protein</fullName>
    </submittedName>
</protein>
<keyword evidence="1" id="KW-0472">Membrane</keyword>
<organism evidence="2 3">
    <name type="scientific">Colocasia esculenta</name>
    <name type="common">Wild taro</name>
    <name type="synonym">Arum esculentum</name>
    <dbReference type="NCBI Taxonomy" id="4460"/>
    <lineage>
        <taxon>Eukaryota</taxon>
        <taxon>Viridiplantae</taxon>
        <taxon>Streptophyta</taxon>
        <taxon>Embryophyta</taxon>
        <taxon>Tracheophyta</taxon>
        <taxon>Spermatophyta</taxon>
        <taxon>Magnoliopsida</taxon>
        <taxon>Liliopsida</taxon>
        <taxon>Araceae</taxon>
        <taxon>Aroideae</taxon>
        <taxon>Colocasieae</taxon>
        <taxon>Colocasia</taxon>
    </lineage>
</organism>
<accession>A0A843WIV9</accession>
<comment type="caution">
    <text evidence="2">The sequence shown here is derived from an EMBL/GenBank/DDBJ whole genome shotgun (WGS) entry which is preliminary data.</text>
</comment>
<keyword evidence="1" id="KW-0812">Transmembrane</keyword>
<gene>
    <name evidence="2" type="ORF">Taro_039434</name>
</gene>
<keyword evidence="1" id="KW-1133">Transmembrane helix</keyword>
<proteinExistence type="predicted"/>
<dbReference type="AlphaFoldDB" id="A0A843WIV9"/>
<feature type="transmembrane region" description="Helical" evidence="1">
    <location>
        <begin position="771"/>
        <end position="790"/>
    </location>
</feature>
<evidence type="ECO:0000313" key="2">
    <source>
        <dbReference type="EMBL" id="MQM06608.1"/>
    </source>
</evidence>
<dbReference type="Proteomes" id="UP000652761">
    <property type="component" value="Unassembled WGS sequence"/>
</dbReference>
<feature type="transmembrane region" description="Helical" evidence="1">
    <location>
        <begin position="744"/>
        <end position="765"/>
    </location>
</feature>
<evidence type="ECO:0000313" key="3">
    <source>
        <dbReference type="Proteomes" id="UP000652761"/>
    </source>
</evidence>
<dbReference type="EMBL" id="NMUH01003670">
    <property type="protein sequence ID" value="MQM06608.1"/>
    <property type="molecule type" value="Genomic_DNA"/>
</dbReference>
<feature type="transmembrane region" description="Helical" evidence="1">
    <location>
        <begin position="638"/>
        <end position="658"/>
    </location>
</feature>